<reference evidence="3" key="1">
    <citation type="submission" date="2025-08" db="UniProtKB">
        <authorList>
            <consortium name="RefSeq"/>
        </authorList>
    </citation>
    <scope>IDENTIFICATION</scope>
    <source>
        <tissue evidence="3">Whole sample</tissue>
    </source>
</reference>
<organism evidence="2 3">
    <name type="scientific">Crassostrea virginica</name>
    <name type="common">Eastern oyster</name>
    <dbReference type="NCBI Taxonomy" id="6565"/>
    <lineage>
        <taxon>Eukaryota</taxon>
        <taxon>Metazoa</taxon>
        <taxon>Spiralia</taxon>
        <taxon>Lophotrochozoa</taxon>
        <taxon>Mollusca</taxon>
        <taxon>Bivalvia</taxon>
        <taxon>Autobranchia</taxon>
        <taxon>Pteriomorphia</taxon>
        <taxon>Ostreida</taxon>
        <taxon>Ostreoidea</taxon>
        <taxon>Ostreidae</taxon>
        <taxon>Crassostrea</taxon>
    </lineage>
</organism>
<accession>A0A8B8F0A3</accession>
<proteinExistence type="predicted"/>
<keyword evidence="1" id="KW-0732">Signal</keyword>
<dbReference type="Proteomes" id="UP000694844">
    <property type="component" value="Chromosome 5"/>
</dbReference>
<dbReference type="KEGG" id="cvn:111138182"/>
<evidence type="ECO:0000256" key="1">
    <source>
        <dbReference type="SAM" id="SignalP"/>
    </source>
</evidence>
<feature type="signal peptide" evidence="1">
    <location>
        <begin position="1"/>
        <end position="20"/>
    </location>
</feature>
<evidence type="ECO:0000313" key="2">
    <source>
        <dbReference type="Proteomes" id="UP000694844"/>
    </source>
</evidence>
<sequence>MQGLAITLLAAVAFLATVDGHRYRGPRFINLGITGILAPVNAGYNRNTLSQLSTFDRISGSSLSSSGSALLAGGFTGRGASIGVSSVYPGVRTTQIYRGFGPLSGGIQSYSDFGTGPYAGAGPYDGDGPLDGLAPYDGQGPLGSIAPYDGQGPLGSIAPYDGQGPLGSIAPYDGQGPLGSIAPYDGQGPLGGSGPYDEIGVGGGGLLSGSVGPYDRPGPYDGEGPLGGSGPYDEIGVGGGGLLGGLSGGVTYREQYSRSYGPFDYDRGTGPYGYDEEPYYDGIGGGLSGGEVGLGSGFGNVGGLTTIRTSRYASYPGAIYTNPYYGGDVNYNSYNGQGGYFYDEFNGDSLGGLGGGFGEGGFGGVRLGGGEFGGEGFGGGEFLRVGGGAGGAGGGAGGAGGFGVARNSGGGLDVDAAAAASGLRGQGSILGDPYITTNV</sequence>
<protein>
    <submittedName>
        <fullName evidence="3">Glycine-rich cell wall structural protein-like isoform X1</fullName>
    </submittedName>
</protein>
<keyword evidence="2" id="KW-1185">Reference proteome</keyword>
<dbReference type="GeneID" id="111138182"/>
<feature type="chain" id="PRO_5034726633" evidence="1">
    <location>
        <begin position="21"/>
        <end position="439"/>
    </location>
</feature>
<dbReference type="AlphaFoldDB" id="A0A8B8F0A3"/>
<dbReference type="RefSeq" id="XP_022345740.1">
    <property type="nucleotide sequence ID" value="XM_022490032.1"/>
</dbReference>
<gene>
    <name evidence="3" type="primary">LOC111138182</name>
</gene>
<evidence type="ECO:0000313" key="3">
    <source>
        <dbReference type="RefSeq" id="XP_022345740.1"/>
    </source>
</evidence>
<dbReference type="OrthoDB" id="10070894at2759"/>
<name>A0A8B8F0A3_CRAVI</name>